<feature type="transmembrane region" description="Helical" evidence="1">
    <location>
        <begin position="477"/>
        <end position="496"/>
    </location>
</feature>
<feature type="domain" description="Acyltransferase 3" evidence="2">
    <location>
        <begin position="148"/>
        <end position="513"/>
    </location>
</feature>
<dbReference type="AlphaFoldDB" id="U4UFZ7"/>
<name>U4UFZ7_DENPD</name>
<proteinExistence type="predicted"/>
<dbReference type="STRING" id="77166.U4UFZ7"/>
<keyword evidence="1" id="KW-0472">Membrane</keyword>
<keyword evidence="1" id="KW-1133">Transmembrane helix</keyword>
<keyword evidence="1" id="KW-0812">Transmembrane</keyword>
<gene>
    <name evidence="3" type="ORF">D910_09270</name>
</gene>
<organism evidence="3 4">
    <name type="scientific">Dendroctonus ponderosae</name>
    <name type="common">Mountain pine beetle</name>
    <dbReference type="NCBI Taxonomy" id="77166"/>
    <lineage>
        <taxon>Eukaryota</taxon>
        <taxon>Metazoa</taxon>
        <taxon>Ecdysozoa</taxon>
        <taxon>Arthropoda</taxon>
        <taxon>Hexapoda</taxon>
        <taxon>Insecta</taxon>
        <taxon>Pterygota</taxon>
        <taxon>Neoptera</taxon>
        <taxon>Endopterygota</taxon>
        <taxon>Coleoptera</taxon>
        <taxon>Polyphaga</taxon>
        <taxon>Cucujiformia</taxon>
        <taxon>Curculionidae</taxon>
        <taxon>Scolytinae</taxon>
        <taxon>Dendroctonus</taxon>
    </lineage>
</organism>
<feature type="transmembrane region" description="Helical" evidence="1">
    <location>
        <begin position="516"/>
        <end position="537"/>
    </location>
</feature>
<evidence type="ECO:0000256" key="1">
    <source>
        <dbReference type="SAM" id="Phobius"/>
    </source>
</evidence>
<dbReference type="Pfam" id="PF01757">
    <property type="entry name" value="Acyl_transf_3"/>
    <property type="match status" value="1"/>
</dbReference>
<dbReference type="InterPro" id="IPR002656">
    <property type="entry name" value="Acyl_transf_3_dom"/>
</dbReference>
<protein>
    <recommendedName>
        <fullName evidence="2">Acyltransferase 3 domain-containing protein</fullName>
    </recommendedName>
</protein>
<feature type="transmembrane region" description="Helical" evidence="1">
    <location>
        <begin position="298"/>
        <end position="317"/>
    </location>
</feature>
<dbReference type="GO" id="GO:0016747">
    <property type="term" value="F:acyltransferase activity, transferring groups other than amino-acyl groups"/>
    <property type="evidence" value="ECO:0007669"/>
    <property type="project" value="InterPro"/>
</dbReference>
<reference evidence="3 4" key="1">
    <citation type="journal article" date="2013" name="Genome Biol.">
        <title>Draft genome of the mountain pine beetle, Dendroctonus ponderosae Hopkins, a major forest pest.</title>
        <authorList>
            <person name="Keeling C.I."/>
            <person name="Yuen M.M."/>
            <person name="Liao N.Y."/>
            <person name="Docking T.R."/>
            <person name="Chan S.K."/>
            <person name="Taylor G.A."/>
            <person name="Palmquist D.L."/>
            <person name="Jackman S.D."/>
            <person name="Nguyen A."/>
            <person name="Li M."/>
            <person name="Henderson H."/>
            <person name="Janes J.K."/>
            <person name="Zhao Y."/>
            <person name="Pandoh P."/>
            <person name="Moore R."/>
            <person name="Sperling F.A."/>
            <person name="Huber D.P."/>
            <person name="Birol I."/>
            <person name="Jones S.J."/>
            <person name="Bohlmann J."/>
        </authorList>
    </citation>
    <scope>NUCLEOTIDE SEQUENCE</scope>
</reference>
<evidence type="ECO:0000259" key="2">
    <source>
        <dbReference type="Pfam" id="PF01757"/>
    </source>
</evidence>
<dbReference type="OrthoDB" id="118951at2759"/>
<feature type="transmembrane region" description="Helical" evidence="1">
    <location>
        <begin position="234"/>
        <end position="251"/>
    </location>
</feature>
<dbReference type="PANTHER" id="PTHR11161">
    <property type="entry name" value="O-ACYLTRANSFERASE"/>
    <property type="match status" value="1"/>
</dbReference>
<feature type="transmembrane region" description="Helical" evidence="1">
    <location>
        <begin position="401"/>
        <end position="422"/>
    </location>
</feature>
<sequence length="563" mass="65146">MLFIYPNEKLVKIILDFKKKISEKHFQNLKENILYDAKLMWSVCVPHSCTSEDVLRHFNKSIFDATEGLNLTLSLSKEHCVSVDDLPEFTKGDYIYVYMNSMKRKWTVSSGFLGMFPDEPPTFASLFSLKRNWIILFSTKRNKNDITCLHGIRFLTMFSVVYGHRFVHNLATPVINYMDLIDWLESFSSTTIHGGTMTVDTFLAVASILVSYSFFGMASKGVKLNIPLFYLNRHLRLLVPLGFAVGAYITVTKHLGGGPLYRDLVHAYNMSCKTFWWSTVFYIQAFINPRLMCVVQTWFLGVDMFWYYFAPFLLLAISKNQLSGYLLLFTIYSCCTAFNFYIAWDHHFNGQMPVSPILLSTDYFAYHYVHPVVRGGPYMLGLAFGHILFKSKENKVAISRLTNCICWSLVAVCMPYTMLISRSFRLENFEYNRLFASLFLAFHRTVWTLCLLWIIWSCQNGHGGPVNIFLSCNLFKIMGRLCYNVYLFHFLFQSAMQYSKKGPSYFSHFLSTFESIGDMAVMLMFSIPATLCFEYPFSRMCGLVFRPPNKEDSKKVAPLKMDT</sequence>
<evidence type="ECO:0000313" key="3">
    <source>
        <dbReference type="EMBL" id="ERL91947.1"/>
    </source>
</evidence>
<feature type="transmembrane region" description="Helical" evidence="1">
    <location>
        <begin position="434"/>
        <end position="456"/>
    </location>
</feature>
<feature type="transmembrane region" description="Helical" evidence="1">
    <location>
        <begin position="202"/>
        <end position="222"/>
    </location>
</feature>
<dbReference type="EMBL" id="KB632308">
    <property type="protein sequence ID" value="ERL91947.1"/>
    <property type="molecule type" value="Genomic_DNA"/>
</dbReference>
<feature type="transmembrane region" description="Helical" evidence="1">
    <location>
        <begin position="364"/>
        <end position="389"/>
    </location>
</feature>
<evidence type="ECO:0000313" key="4">
    <source>
        <dbReference type="Proteomes" id="UP000030742"/>
    </source>
</evidence>
<accession>U4UFZ7</accession>
<dbReference type="Proteomes" id="UP000030742">
    <property type="component" value="Unassembled WGS sequence"/>
</dbReference>
<dbReference type="PANTHER" id="PTHR11161:SF0">
    <property type="entry name" value="O-ACYLTRANSFERASE LIKE PROTEIN"/>
    <property type="match status" value="1"/>
</dbReference>
<feature type="transmembrane region" description="Helical" evidence="1">
    <location>
        <begin position="324"/>
        <end position="344"/>
    </location>
</feature>
<dbReference type="InterPro" id="IPR052728">
    <property type="entry name" value="O2_lipid_transport_reg"/>
</dbReference>